<protein>
    <recommendedName>
        <fullName evidence="2">C2H2-type domain-containing protein</fullName>
    </recommendedName>
</protein>
<evidence type="ECO:0000313" key="3">
    <source>
        <dbReference type="EMBL" id="KAF7671452.1"/>
    </source>
</evidence>
<evidence type="ECO:0000259" key="2">
    <source>
        <dbReference type="SMART" id="SM00355"/>
    </source>
</evidence>
<feature type="domain" description="C2H2-type" evidence="2">
    <location>
        <begin position="362"/>
        <end position="384"/>
    </location>
</feature>
<dbReference type="InterPro" id="IPR056681">
    <property type="entry name" value="DUF7779"/>
</dbReference>
<keyword evidence="4" id="KW-1185">Reference proteome</keyword>
<sequence length="1396" mass="158080">MSHELRTAAQGCIEQFKLLIEISAELYPTSDDSRSTYGTNWIEEQYVRFKIWAGNIGAFAEGHASLDYRLRDSLSTQKFMLQFLIALADFVHRAIVSLRPEETPEVLERIDSLTGANGSVGDALLDDSTSSAISSFQGSETKSVQDELTLGISDENSSPEKRLPGIERAIDRLFRLSLLIRQPSRSSQNEKAERFIMKDDDGNELNESFAGFARQIVDHCFPDASEFLRAKLSNGIVIRRKRFLYRRRHQEKLFGLDTTKETMRQDSKYSEPFEETDVTVRASKVANEVSPADISAPKVLRLRGTNPSQTSASALQKQYFPINTVLEDTKSNQTTSFTATPSSSAPVELPRPPKPALGSKEFECPYCCLILPIKESRAFHWRRHVLEDLEPYTCLFEGCPDDVKLFEDKASWIAHLQRHQIRWRCTSKAHSETLFTSEEEYSGHMRNQHAKSFTDSQLPLLANRSKVPATMIFPQCPLCSYIPNEVDIRGSTGASQTQKDRLISDRIIKHLAAHLESLAVKALPWQDEVEEHVEGHSQTGKADEFTVQSENGSRVLSSDDAAGLQFSEDPYGNISIEWPTRSGDTTPLLDSSYEEDWSFIERQPYFGHDRDETLQPLLQRLFLEDSTTNAFSGPSLPAYQVPVTPDRNFYGRDYALNAMEKALCMAIDDESTDNKPISWPRCYALYGPGGMGKTQIAANFASKHRNEFDAVLWVQAEDVGKIAQDYKDLAIGLGLVEADSRNAMDLDYTKDVLKRWLVNPRKDRSQEGEKNPELASWLLVFDGVEDGDVLNGFWPYNGPGSVLITSRNPYSWSASLELKPFSLSEATNYLFRVTGKEPVPGPEMAAATTIANRLGGLPLALSQMGSIVASKDISFTDFLYSFEEHEGSQAFFDWQTPDKLRSPSNYQSNVASVWAFDRLGKGSTLINIVSMLDPDSIPESVFTSPVEEDDSVLVQFVKTNYVAARTELLARSLITGNKGKQTLSVHRLVQDVARARLRQSEMRCHFLACVELINDRWTFQELTWRHGIARWETCEELFPHVQRLKTMYPSITPSPDSFDDYEFARLLIDSGWYQHERGQSLEAVYSNNMAQSICESLKLRLLEHPEFAQNSSVTLSKLNYSLLEIAHNRGCIALEINEPNDALRYLTMFNQEMVKESLKKDPEDMRLAISWNELGNAHMLNRDWKKGEECFLKSIEEMRKYHKFSETMISLPLANLGLAYWLQGNSELASITLKKGLKDREDEFGKEDRVSFITGRFLHALGNVESSLDYHRRALMHYKLTLGNRHHRTADVFVKVAEHNIKLGHYDMALALLNHALGAFSISHTYIPEKMRACWMRSKALSALGKTKEAESELANCYQVYVRLRSKREGDGPKIKDGPSALDDEDIDDLIVFWSK</sequence>
<dbReference type="SUPFAM" id="SSF48452">
    <property type="entry name" value="TPR-like"/>
    <property type="match status" value="1"/>
</dbReference>
<proteinExistence type="predicted"/>
<dbReference type="Pfam" id="PF25000">
    <property type="entry name" value="DUF7779"/>
    <property type="match status" value="1"/>
</dbReference>
<dbReference type="GO" id="GO:0043531">
    <property type="term" value="F:ADP binding"/>
    <property type="evidence" value="ECO:0007669"/>
    <property type="project" value="InterPro"/>
</dbReference>
<comment type="caution">
    <text evidence="3">The sequence shown here is derived from an EMBL/GenBank/DDBJ whole genome shotgun (WGS) entry which is preliminary data.</text>
</comment>
<organism evidence="3 4">
    <name type="scientific">Alternaria burnsii</name>
    <dbReference type="NCBI Taxonomy" id="1187904"/>
    <lineage>
        <taxon>Eukaryota</taxon>
        <taxon>Fungi</taxon>
        <taxon>Dikarya</taxon>
        <taxon>Ascomycota</taxon>
        <taxon>Pezizomycotina</taxon>
        <taxon>Dothideomycetes</taxon>
        <taxon>Pleosporomycetidae</taxon>
        <taxon>Pleosporales</taxon>
        <taxon>Pleosporineae</taxon>
        <taxon>Pleosporaceae</taxon>
        <taxon>Alternaria</taxon>
        <taxon>Alternaria sect. Alternaria</taxon>
    </lineage>
</organism>
<reference evidence="3" key="1">
    <citation type="submission" date="2020-01" db="EMBL/GenBank/DDBJ databases">
        <authorList>
            <person name="Feng Z.H.Z."/>
        </authorList>
    </citation>
    <scope>NUCLEOTIDE SEQUENCE</scope>
    <source>
        <strain evidence="3">CBS107.38</strain>
    </source>
</reference>
<dbReference type="SMART" id="SM00355">
    <property type="entry name" value="ZnF_C2H2"/>
    <property type="match status" value="2"/>
</dbReference>
<dbReference type="InterPro" id="IPR058925">
    <property type="entry name" value="zf-C2H2_AcuF"/>
</dbReference>
<dbReference type="InterPro" id="IPR019734">
    <property type="entry name" value="TPR_rpt"/>
</dbReference>
<gene>
    <name evidence="3" type="ORF">GT037_010527</name>
</gene>
<dbReference type="EMBL" id="JAAABM010000022">
    <property type="protein sequence ID" value="KAF7671452.1"/>
    <property type="molecule type" value="Genomic_DNA"/>
</dbReference>
<feature type="domain" description="C2H2-type" evidence="2">
    <location>
        <begin position="392"/>
        <end position="419"/>
    </location>
</feature>
<dbReference type="PANTHER" id="PTHR35391:SF7">
    <property type="entry name" value="C2H2-TYPE DOMAIN-CONTAINING PROTEIN"/>
    <property type="match status" value="1"/>
</dbReference>
<reference evidence="3" key="2">
    <citation type="submission" date="2020-08" db="EMBL/GenBank/DDBJ databases">
        <title>Draft Genome Sequence of Cumin Blight Pathogen Alternaria burnsii.</title>
        <authorList>
            <person name="Feng Z."/>
        </authorList>
    </citation>
    <scope>NUCLEOTIDE SEQUENCE</scope>
    <source>
        <strain evidence="3">CBS107.38</strain>
    </source>
</reference>
<evidence type="ECO:0000256" key="1">
    <source>
        <dbReference type="SAM" id="MobiDB-lite"/>
    </source>
</evidence>
<dbReference type="PRINTS" id="PR00364">
    <property type="entry name" value="DISEASERSIST"/>
</dbReference>
<dbReference type="SUPFAM" id="SSF52540">
    <property type="entry name" value="P-loop containing nucleoside triphosphate hydrolases"/>
    <property type="match status" value="1"/>
</dbReference>
<dbReference type="PANTHER" id="PTHR35391">
    <property type="entry name" value="C2H2-TYPE DOMAIN-CONTAINING PROTEIN-RELATED"/>
    <property type="match status" value="1"/>
</dbReference>
<accession>A0A8H7ATT4</accession>
<feature type="region of interest" description="Disordered" evidence="1">
    <location>
        <begin position="331"/>
        <end position="354"/>
    </location>
</feature>
<name>A0A8H7ATT4_9PLEO</name>
<dbReference type="InterPro" id="IPR013087">
    <property type="entry name" value="Znf_C2H2_type"/>
</dbReference>
<dbReference type="Pfam" id="PF26082">
    <property type="entry name" value="zf-C2H2_AcuF"/>
    <property type="match status" value="1"/>
</dbReference>
<dbReference type="Gene3D" id="3.40.50.300">
    <property type="entry name" value="P-loop containing nucleotide triphosphate hydrolases"/>
    <property type="match status" value="1"/>
</dbReference>
<dbReference type="OrthoDB" id="3681958at2759"/>
<dbReference type="InterPro" id="IPR011990">
    <property type="entry name" value="TPR-like_helical_dom_sf"/>
</dbReference>
<dbReference type="RefSeq" id="XP_038781824.1">
    <property type="nucleotide sequence ID" value="XM_038935574.1"/>
</dbReference>
<dbReference type="SMART" id="SM00028">
    <property type="entry name" value="TPR"/>
    <property type="match status" value="3"/>
</dbReference>
<evidence type="ECO:0000313" key="4">
    <source>
        <dbReference type="Proteomes" id="UP000596902"/>
    </source>
</evidence>
<dbReference type="Gene3D" id="1.25.40.10">
    <property type="entry name" value="Tetratricopeptide repeat domain"/>
    <property type="match status" value="1"/>
</dbReference>
<feature type="compositionally biased region" description="Low complexity" evidence="1">
    <location>
        <begin position="334"/>
        <end position="346"/>
    </location>
</feature>
<dbReference type="InterPro" id="IPR027417">
    <property type="entry name" value="P-loop_NTPase"/>
</dbReference>
<dbReference type="Proteomes" id="UP000596902">
    <property type="component" value="Unassembled WGS sequence"/>
</dbReference>
<dbReference type="GeneID" id="62208752"/>